<reference evidence="2" key="1">
    <citation type="submission" date="2023-12" db="EMBL/GenBank/DDBJ databases">
        <title>Genome assembly of Anisodus tanguticus.</title>
        <authorList>
            <person name="Wang Y.-J."/>
        </authorList>
    </citation>
    <scope>NUCLEOTIDE SEQUENCE</scope>
    <source>
        <strain evidence="2">KB-2021</strain>
        <tissue evidence="2">Leaf</tissue>
    </source>
</reference>
<gene>
    <name evidence="2" type="ORF">RND71_005543</name>
</gene>
<comment type="caution">
    <text evidence="2">The sequence shown here is derived from an EMBL/GenBank/DDBJ whole genome shotgun (WGS) entry which is preliminary data.</text>
</comment>
<evidence type="ECO:0000313" key="2">
    <source>
        <dbReference type="EMBL" id="KAK4374866.1"/>
    </source>
</evidence>
<evidence type="ECO:0000256" key="1">
    <source>
        <dbReference type="SAM" id="MobiDB-lite"/>
    </source>
</evidence>
<feature type="region of interest" description="Disordered" evidence="1">
    <location>
        <begin position="159"/>
        <end position="188"/>
    </location>
</feature>
<protein>
    <submittedName>
        <fullName evidence="2">Uncharacterized protein</fullName>
    </submittedName>
</protein>
<name>A0AAE1SSC4_9SOLA</name>
<proteinExistence type="predicted"/>
<dbReference type="AlphaFoldDB" id="A0AAE1SSC4"/>
<dbReference type="Proteomes" id="UP001291623">
    <property type="component" value="Unassembled WGS sequence"/>
</dbReference>
<accession>A0AAE1SSC4</accession>
<organism evidence="2 3">
    <name type="scientific">Anisodus tanguticus</name>
    <dbReference type="NCBI Taxonomy" id="243964"/>
    <lineage>
        <taxon>Eukaryota</taxon>
        <taxon>Viridiplantae</taxon>
        <taxon>Streptophyta</taxon>
        <taxon>Embryophyta</taxon>
        <taxon>Tracheophyta</taxon>
        <taxon>Spermatophyta</taxon>
        <taxon>Magnoliopsida</taxon>
        <taxon>eudicotyledons</taxon>
        <taxon>Gunneridae</taxon>
        <taxon>Pentapetalae</taxon>
        <taxon>asterids</taxon>
        <taxon>lamiids</taxon>
        <taxon>Solanales</taxon>
        <taxon>Solanaceae</taxon>
        <taxon>Solanoideae</taxon>
        <taxon>Hyoscyameae</taxon>
        <taxon>Anisodus</taxon>
    </lineage>
</organism>
<dbReference type="EMBL" id="JAVYJV010000003">
    <property type="protein sequence ID" value="KAK4374866.1"/>
    <property type="molecule type" value="Genomic_DNA"/>
</dbReference>
<sequence>MPEVVTLTAMMGKPKAELVTEDGPVVPGKRIEEASDYFMHAPLGSGDITQLVELRSCNWVVAITGSSTDGESGPKIKPKGVVDGQDVNIHVLPLVGPEGCRRLGLPKDGCRFKNVRCLCFFRVRKGRENSLNQCSNTRRYGAEVTHAILLGKARTTLSKSVSVPETDTGEKVEGEEGPIPGGPEPSVRYHSGRARILTLCQDLRTKGQSQVDSFYGA</sequence>
<evidence type="ECO:0000313" key="3">
    <source>
        <dbReference type="Proteomes" id="UP001291623"/>
    </source>
</evidence>
<keyword evidence="3" id="KW-1185">Reference proteome</keyword>